<accession>A0A8S3Q1L7</accession>
<dbReference type="InterPro" id="IPR000315">
    <property type="entry name" value="Znf_B-box"/>
</dbReference>
<evidence type="ECO:0000259" key="2">
    <source>
        <dbReference type="PROSITE" id="PS50119"/>
    </source>
</evidence>
<evidence type="ECO:0000256" key="1">
    <source>
        <dbReference type="PROSITE-ProRule" id="PRU00024"/>
    </source>
</evidence>
<dbReference type="AlphaFoldDB" id="A0A8S3Q1L7"/>
<evidence type="ECO:0000313" key="3">
    <source>
        <dbReference type="EMBL" id="CAG2190270.1"/>
    </source>
</evidence>
<gene>
    <name evidence="3" type="ORF">MEDL_5592</name>
</gene>
<sequence>MSSILCGPCRRRNTHKSSEKWCIKCGEGLCTDCKQSHRSMSGTSDHKLVSIENYLKIENIPINLKCDKHNKKFDKYCKTHDEAICMDCIQSKHKLCYGVVISLEEAANHAKKSTAFDDLTRSIKCTLGNIKKFMKTCDISKEKIKTQKQSVKDSIKAMRTHLNTHLDELEGKLLDELSQRYKECRLEYKKKRKHLKKTKKDIITLKRQTSQLKRFGSDLQVFLRTREINKLIHEEVCQVESTTSAMPDYKIGVEMHAGINTLLKDVDNFGTIKIEENTISLTYEHVNADQAQMVHSPADQSFEHTKLQFRRKFQIEARTDRMNVCGCAILPNSHILIADYNGTVIMEYSERGDYIRDIPVSRRPYDLTVIDTNNIAVSYGNCMEILNLKNNEVLTKETFEWNCWGISYYNKKIYVVVFTEGIQEFDISTKCKRLIFEKHNEPDVLYITTAKDRIYCTSSDKGIVYCCSMQGKTLWSYTDESLVYSRGISVDRDQNVFVVGRDSNNLMMIRHNGKDSKTLLTESDGLNNPVSLHYNQKRKLLLVCNQEDGYVFLYSVL</sequence>
<reference evidence="3" key="1">
    <citation type="submission" date="2021-03" db="EMBL/GenBank/DDBJ databases">
        <authorList>
            <person name="Bekaert M."/>
        </authorList>
    </citation>
    <scope>NUCLEOTIDE SEQUENCE</scope>
</reference>
<dbReference type="PROSITE" id="PS50119">
    <property type="entry name" value="ZF_BBOX"/>
    <property type="match status" value="1"/>
</dbReference>
<dbReference type="EMBL" id="CAJPWZ010000321">
    <property type="protein sequence ID" value="CAG2190270.1"/>
    <property type="molecule type" value="Genomic_DNA"/>
</dbReference>
<name>A0A8S3Q1L7_MYTED</name>
<dbReference type="SUPFAM" id="SSF101898">
    <property type="entry name" value="NHL repeat"/>
    <property type="match status" value="1"/>
</dbReference>
<dbReference type="Gene3D" id="3.30.160.60">
    <property type="entry name" value="Classic Zinc Finger"/>
    <property type="match status" value="1"/>
</dbReference>
<keyword evidence="1" id="KW-0862">Zinc</keyword>
<keyword evidence="1" id="KW-0479">Metal-binding</keyword>
<comment type="caution">
    <text evidence="3">The sequence shown here is derived from an EMBL/GenBank/DDBJ whole genome shotgun (WGS) entry which is preliminary data.</text>
</comment>
<dbReference type="Pfam" id="PF00643">
    <property type="entry name" value="zf-B_box"/>
    <property type="match status" value="1"/>
</dbReference>
<dbReference type="SMART" id="SM00336">
    <property type="entry name" value="BBOX"/>
    <property type="match status" value="2"/>
</dbReference>
<dbReference type="SMR" id="A0A8S3Q1L7"/>
<dbReference type="InterPro" id="IPR047153">
    <property type="entry name" value="TRIM45/56/19-like"/>
</dbReference>
<dbReference type="OrthoDB" id="6066359at2759"/>
<evidence type="ECO:0000313" key="4">
    <source>
        <dbReference type="Proteomes" id="UP000683360"/>
    </source>
</evidence>
<keyword evidence="1" id="KW-0863">Zinc-finger</keyword>
<keyword evidence="4" id="KW-1185">Reference proteome</keyword>
<dbReference type="PANTHER" id="PTHR25462">
    <property type="entry name" value="BONUS, ISOFORM C-RELATED"/>
    <property type="match status" value="1"/>
</dbReference>
<dbReference type="GO" id="GO:0008270">
    <property type="term" value="F:zinc ion binding"/>
    <property type="evidence" value="ECO:0007669"/>
    <property type="project" value="UniProtKB-KW"/>
</dbReference>
<dbReference type="PANTHER" id="PTHR25462:SF296">
    <property type="entry name" value="MEIOTIC P26, ISOFORM F"/>
    <property type="match status" value="1"/>
</dbReference>
<dbReference type="SUPFAM" id="SSF57845">
    <property type="entry name" value="B-box zinc-binding domain"/>
    <property type="match status" value="1"/>
</dbReference>
<proteinExistence type="predicted"/>
<organism evidence="3 4">
    <name type="scientific">Mytilus edulis</name>
    <name type="common">Blue mussel</name>
    <dbReference type="NCBI Taxonomy" id="6550"/>
    <lineage>
        <taxon>Eukaryota</taxon>
        <taxon>Metazoa</taxon>
        <taxon>Spiralia</taxon>
        <taxon>Lophotrochozoa</taxon>
        <taxon>Mollusca</taxon>
        <taxon>Bivalvia</taxon>
        <taxon>Autobranchia</taxon>
        <taxon>Pteriomorphia</taxon>
        <taxon>Mytilida</taxon>
        <taxon>Mytiloidea</taxon>
        <taxon>Mytilidae</taxon>
        <taxon>Mytilinae</taxon>
        <taxon>Mytilus</taxon>
    </lineage>
</organism>
<dbReference type="Gene3D" id="2.120.10.30">
    <property type="entry name" value="TolB, C-terminal domain"/>
    <property type="match status" value="1"/>
</dbReference>
<dbReference type="Proteomes" id="UP000683360">
    <property type="component" value="Unassembled WGS sequence"/>
</dbReference>
<protein>
    <recommendedName>
        <fullName evidence="2">B box-type domain-containing protein</fullName>
    </recommendedName>
</protein>
<feature type="domain" description="B box-type" evidence="2">
    <location>
        <begin position="1"/>
        <end position="51"/>
    </location>
</feature>
<dbReference type="InterPro" id="IPR011042">
    <property type="entry name" value="6-blade_b-propeller_TolB-like"/>
</dbReference>
<dbReference type="GO" id="GO:0061630">
    <property type="term" value="F:ubiquitin protein ligase activity"/>
    <property type="evidence" value="ECO:0007669"/>
    <property type="project" value="TreeGrafter"/>
</dbReference>